<evidence type="ECO:0000313" key="2">
    <source>
        <dbReference type="Proteomes" id="UP001163324"/>
    </source>
</evidence>
<protein>
    <submittedName>
        <fullName evidence="1">Uncharacterized protein</fullName>
    </submittedName>
</protein>
<organism evidence="1 2">
    <name type="scientific">Trichothecium roseum</name>
    <dbReference type="NCBI Taxonomy" id="47278"/>
    <lineage>
        <taxon>Eukaryota</taxon>
        <taxon>Fungi</taxon>
        <taxon>Dikarya</taxon>
        <taxon>Ascomycota</taxon>
        <taxon>Pezizomycotina</taxon>
        <taxon>Sordariomycetes</taxon>
        <taxon>Hypocreomycetidae</taxon>
        <taxon>Hypocreales</taxon>
        <taxon>Hypocreales incertae sedis</taxon>
        <taxon>Trichothecium</taxon>
    </lineage>
</organism>
<sequence length="344" mass="38753">MTGSSQPTASAPKEGKEPKEPKERKGFTKVLSRVKTALRRDGSSKRQSVAEPSKPAGTVKIIPPAMTRDQEARARYEAVPGVATLSKAQVFEQRAKKLGERYGLEIMPSDWQTVKPDETVLRVDKPIRMRIRRSCHRCSAGFPLNARECPNCHHIRCNSCLRQPPARTEAQLAASRERRAAILKRNKENMPIIPDYSIDPPKEIYMTKPSKTGGQELVYKKPRQRVRRTCHECNCLFSPGSKNCQCGHVRCTDCPRDPPKKDKYPLGYPGDAFGPNSVPRFECERCKTLHTADAADGTACRKCAHPKSALSPRGRPRKYEPELDEQVLKRIEERLQELKLATEA</sequence>
<proteinExistence type="predicted"/>
<comment type="caution">
    <text evidence="1">The sequence shown here is derived from an EMBL/GenBank/DDBJ whole genome shotgun (WGS) entry which is preliminary data.</text>
</comment>
<dbReference type="EMBL" id="CM047947">
    <property type="protein sequence ID" value="KAI9897043.1"/>
    <property type="molecule type" value="Genomic_DNA"/>
</dbReference>
<keyword evidence="2" id="KW-1185">Reference proteome</keyword>
<dbReference type="Proteomes" id="UP001163324">
    <property type="component" value="Chromosome 8"/>
</dbReference>
<evidence type="ECO:0000313" key="1">
    <source>
        <dbReference type="EMBL" id="KAI9897043.1"/>
    </source>
</evidence>
<name>A0ACC0USG9_9HYPO</name>
<gene>
    <name evidence="1" type="ORF">N3K66_008065</name>
</gene>
<accession>A0ACC0USG9</accession>
<reference evidence="1" key="1">
    <citation type="submission" date="2022-10" db="EMBL/GenBank/DDBJ databases">
        <title>Complete Genome of Trichothecium roseum strain YXFP-22015, a Plant Pathogen Isolated from Citrus.</title>
        <authorList>
            <person name="Wang Y."/>
            <person name="Zhu L."/>
        </authorList>
    </citation>
    <scope>NUCLEOTIDE SEQUENCE</scope>
    <source>
        <strain evidence="1">YXFP-22015</strain>
    </source>
</reference>